<feature type="chain" id="PRO_5017389202" description="Membrane anchor Opy2 N-terminal domain-containing protein" evidence="1">
    <location>
        <begin position="22"/>
        <end position="60"/>
    </location>
</feature>
<proteinExistence type="predicted"/>
<reference evidence="2 3" key="1">
    <citation type="submission" date="2018-06" db="EMBL/GenBank/DDBJ databases">
        <title>Comparative genomics reveals the genomic features of Rhizophagus irregularis, R. cerebriforme, R. diaphanum and Gigaspora rosea, and their symbiotic lifestyle signature.</title>
        <authorList>
            <person name="Morin E."/>
            <person name="San Clemente H."/>
            <person name="Chen E.C.H."/>
            <person name="De La Providencia I."/>
            <person name="Hainaut M."/>
            <person name="Kuo A."/>
            <person name="Kohler A."/>
            <person name="Murat C."/>
            <person name="Tang N."/>
            <person name="Roy S."/>
            <person name="Loubradou J."/>
            <person name="Henrissat B."/>
            <person name="Grigoriev I.V."/>
            <person name="Corradi N."/>
            <person name="Roux C."/>
            <person name="Martin F.M."/>
        </authorList>
    </citation>
    <scope>NUCLEOTIDE SEQUENCE [LARGE SCALE GENOMIC DNA]</scope>
    <source>
        <strain evidence="2 3">DAOM 227022</strain>
    </source>
</reference>
<keyword evidence="3" id="KW-1185">Reference proteome</keyword>
<evidence type="ECO:0008006" key="4">
    <source>
        <dbReference type="Google" id="ProtNLM"/>
    </source>
</evidence>
<keyword evidence="1" id="KW-0732">Signal</keyword>
<protein>
    <recommendedName>
        <fullName evidence="4">Membrane anchor Opy2 N-terminal domain-containing protein</fullName>
    </recommendedName>
</protein>
<dbReference type="Proteomes" id="UP000265703">
    <property type="component" value="Unassembled WGS sequence"/>
</dbReference>
<evidence type="ECO:0000313" key="2">
    <source>
        <dbReference type="EMBL" id="RIA79061.1"/>
    </source>
</evidence>
<gene>
    <name evidence="2" type="ORF">C1645_841628</name>
</gene>
<accession>A0A397S8J8</accession>
<dbReference type="OrthoDB" id="2303420at2759"/>
<comment type="caution">
    <text evidence="2">The sequence shown here is derived from an EMBL/GenBank/DDBJ whole genome shotgun (WGS) entry which is preliminary data.</text>
</comment>
<name>A0A397S8J8_9GLOM</name>
<organism evidence="2 3">
    <name type="scientific">Glomus cerebriforme</name>
    <dbReference type="NCBI Taxonomy" id="658196"/>
    <lineage>
        <taxon>Eukaryota</taxon>
        <taxon>Fungi</taxon>
        <taxon>Fungi incertae sedis</taxon>
        <taxon>Mucoromycota</taxon>
        <taxon>Glomeromycotina</taxon>
        <taxon>Glomeromycetes</taxon>
        <taxon>Glomerales</taxon>
        <taxon>Glomeraceae</taxon>
        <taxon>Glomus</taxon>
    </lineage>
</organism>
<evidence type="ECO:0000256" key="1">
    <source>
        <dbReference type="SAM" id="SignalP"/>
    </source>
</evidence>
<sequence>MKYLFWFIVLVCIATGLTVHASPLVNPLVKRCYQCSSDDDCDDANLQCEDGCCKFIIPCC</sequence>
<dbReference type="EMBL" id="QKYT01001605">
    <property type="protein sequence ID" value="RIA79061.1"/>
    <property type="molecule type" value="Genomic_DNA"/>
</dbReference>
<evidence type="ECO:0000313" key="3">
    <source>
        <dbReference type="Proteomes" id="UP000265703"/>
    </source>
</evidence>
<dbReference type="AlphaFoldDB" id="A0A397S8J8"/>
<feature type="signal peptide" evidence="1">
    <location>
        <begin position="1"/>
        <end position="21"/>
    </location>
</feature>